<dbReference type="InterPro" id="IPR022043">
    <property type="entry name" value="CAF1A_DD"/>
</dbReference>
<dbReference type="AlphaFoldDB" id="A0A0C9M4Y7"/>
<keyword evidence="5" id="KW-0234">DNA repair</keyword>
<organism evidence="10">
    <name type="scientific">Mucor ambiguus</name>
    <dbReference type="NCBI Taxonomy" id="91626"/>
    <lineage>
        <taxon>Eukaryota</taxon>
        <taxon>Fungi</taxon>
        <taxon>Fungi incertae sedis</taxon>
        <taxon>Mucoromycota</taxon>
        <taxon>Mucoromycotina</taxon>
        <taxon>Mucoromycetes</taxon>
        <taxon>Mucorales</taxon>
        <taxon>Mucorineae</taxon>
        <taxon>Mucoraceae</taxon>
        <taxon>Mucor</taxon>
    </lineage>
</organism>
<evidence type="ECO:0008006" key="12">
    <source>
        <dbReference type="Google" id="ProtNLM"/>
    </source>
</evidence>
<keyword evidence="11" id="KW-1185">Reference proteome</keyword>
<keyword evidence="6" id="KW-0539">Nucleus</keyword>
<dbReference type="STRING" id="91626.A0A0C9M4Y7"/>
<feature type="compositionally biased region" description="Low complexity" evidence="7">
    <location>
        <begin position="607"/>
        <end position="620"/>
    </location>
</feature>
<name>A0A0C9M4Y7_9FUNG</name>
<gene>
    <name evidence="10" type="ORF">MAM1_0007d00857</name>
</gene>
<feature type="compositionally biased region" description="Polar residues" evidence="7">
    <location>
        <begin position="199"/>
        <end position="214"/>
    </location>
</feature>
<keyword evidence="3" id="KW-0227">DNA damage</keyword>
<feature type="domain" description="Chromatin assembly factor 1 subunit A dimerization" evidence="9">
    <location>
        <begin position="426"/>
        <end position="494"/>
    </location>
</feature>
<feature type="compositionally biased region" description="Acidic residues" evidence="7">
    <location>
        <begin position="485"/>
        <end position="500"/>
    </location>
</feature>
<evidence type="ECO:0000256" key="2">
    <source>
        <dbReference type="ARBA" id="ARBA00022705"/>
    </source>
</evidence>
<evidence type="ECO:0000256" key="7">
    <source>
        <dbReference type="SAM" id="MobiDB-lite"/>
    </source>
</evidence>
<evidence type="ECO:0000313" key="11">
    <source>
        <dbReference type="Proteomes" id="UP000053815"/>
    </source>
</evidence>
<feature type="region of interest" description="Disordered" evidence="7">
    <location>
        <begin position="594"/>
        <end position="626"/>
    </location>
</feature>
<feature type="region of interest" description="Disordered" evidence="7">
    <location>
        <begin position="468"/>
        <end position="531"/>
    </location>
</feature>
<evidence type="ECO:0000259" key="8">
    <source>
        <dbReference type="Pfam" id="PF11600"/>
    </source>
</evidence>
<feature type="domain" description="Chromatin assembly factor 1 p150 subunit acidic region" evidence="8">
    <location>
        <begin position="210"/>
        <end position="345"/>
    </location>
</feature>
<protein>
    <recommendedName>
        <fullName evidence="12">Chromatin assembly factor 1 subunit A</fullName>
    </recommendedName>
</protein>
<evidence type="ECO:0000259" key="9">
    <source>
        <dbReference type="Pfam" id="PF12253"/>
    </source>
</evidence>
<dbReference type="OrthoDB" id="440676at2759"/>
<keyword evidence="4" id="KW-0143">Chaperone</keyword>
<dbReference type="Pfam" id="PF12253">
    <property type="entry name" value="CAF1A_dimeriz"/>
    <property type="match status" value="1"/>
</dbReference>
<reference evidence="10" key="1">
    <citation type="submission" date="2014-09" db="EMBL/GenBank/DDBJ databases">
        <title>Draft genome sequence of an oleaginous Mucoromycotina fungus Mucor ambiguus NBRC6742.</title>
        <authorList>
            <person name="Takeda I."/>
            <person name="Yamane N."/>
            <person name="Morita T."/>
            <person name="Tamano K."/>
            <person name="Machida M."/>
            <person name="Baker S."/>
            <person name="Koike H."/>
        </authorList>
    </citation>
    <scope>NUCLEOTIDE SEQUENCE</scope>
    <source>
        <strain evidence="10">NBRC 6742</strain>
    </source>
</reference>
<evidence type="ECO:0000256" key="4">
    <source>
        <dbReference type="ARBA" id="ARBA00023186"/>
    </source>
</evidence>
<accession>A0A0C9M4Y7</accession>
<evidence type="ECO:0000313" key="10">
    <source>
        <dbReference type="EMBL" id="GAN01424.1"/>
    </source>
</evidence>
<feature type="region of interest" description="Disordered" evidence="7">
    <location>
        <begin position="199"/>
        <end position="304"/>
    </location>
</feature>
<dbReference type="Proteomes" id="UP000053815">
    <property type="component" value="Unassembled WGS sequence"/>
</dbReference>
<proteinExistence type="predicted"/>
<dbReference type="GO" id="GO:0005634">
    <property type="term" value="C:nucleus"/>
    <property type="evidence" value="ECO:0007669"/>
    <property type="project" value="UniProtKB-SubCell"/>
</dbReference>
<dbReference type="EMBL" id="DF836296">
    <property type="protein sequence ID" value="GAN01424.1"/>
    <property type="molecule type" value="Genomic_DNA"/>
</dbReference>
<dbReference type="PANTHER" id="PTHR15272">
    <property type="entry name" value="CHROMATIN ASSEMBLY FACTOR 1 SUBUNIT A CAF-1 SUBUNIT A"/>
    <property type="match status" value="1"/>
</dbReference>
<feature type="compositionally biased region" description="Acidic residues" evidence="7">
    <location>
        <begin position="468"/>
        <end position="478"/>
    </location>
</feature>
<feature type="compositionally biased region" description="Basic and acidic residues" evidence="7">
    <location>
        <begin position="222"/>
        <end position="301"/>
    </location>
</feature>
<evidence type="ECO:0000256" key="5">
    <source>
        <dbReference type="ARBA" id="ARBA00023204"/>
    </source>
</evidence>
<sequence length="650" mass="74192">MDLQNKEPTAINFISDKMETLQVPDNTSSNCQYIKDGKLHFIEPKLRAENHQAVAEKIVFFRQYRAQTEGTAEMFQHTIEIPPAYMDLIAALVQDSDEPLTVLVARVNDTLSPFARNEKVAHKYDIAIEKAIRQTAQKCFYGLSQQVFDSIEHTMTNIPWHLSISRWEVLDISSLPIDMQQAVGERRKHRQIMTEQVSNYIQHLPSNEKSTIVNTKHRNRSNYKEDKDDIARLKPVETEQEKEEKRMKREEEKKKREEKKQREEEKRLREEEKRKQREEEKRIRTEEKKKREEEKRKKEQSQLRLTSLFQKTAPTQDSSSPHHVEQKTIEPVKPTLFPAFYIKDHVHISNKCSAQPPSSNASSYDQFKDAIHNTSGVSIQDFLAHMNPDAKQKRGVSTHVDIRTLLLPGASDILQVPNVRMVLRMKLLQFKEDVRPAYYGTFTKQSRIVSGRRPFAQDIDQLDYDVDSEAEWEPEGEGEDIHSGDEDDDDPNTDMIDPEDAGWLVPEGYLSDNEGVEEGGERSGKSSYPQNASKRLAVRQIVLGPFFEGEDSAMEDEALRPFETQFLVDVSVEGFNPFYKEPMSRSVNTHTTANTAATTTSGPHSPATTTTAVTSTAATSNPPKLTDEQSIALISVSVVPPPDDGCDVSY</sequence>
<dbReference type="GO" id="GO:0006334">
    <property type="term" value="P:nucleosome assembly"/>
    <property type="evidence" value="ECO:0007669"/>
    <property type="project" value="TreeGrafter"/>
</dbReference>
<dbReference type="GO" id="GO:0033186">
    <property type="term" value="C:CAF-1 complex"/>
    <property type="evidence" value="ECO:0007669"/>
    <property type="project" value="TreeGrafter"/>
</dbReference>
<comment type="subcellular location">
    <subcellularLocation>
        <location evidence="1">Nucleus</location>
    </subcellularLocation>
</comment>
<evidence type="ECO:0000256" key="3">
    <source>
        <dbReference type="ARBA" id="ARBA00022763"/>
    </source>
</evidence>
<keyword evidence="2" id="KW-0235">DNA replication</keyword>
<evidence type="ECO:0000256" key="6">
    <source>
        <dbReference type="ARBA" id="ARBA00023242"/>
    </source>
</evidence>
<dbReference type="GO" id="GO:0006281">
    <property type="term" value="P:DNA repair"/>
    <property type="evidence" value="ECO:0007669"/>
    <property type="project" value="UniProtKB-KW"/>
</dbReference>
<dbReference type="InterPro" id="IPR021644">
    <property type="entry name" value="CAF-1_p150_acidic"/>
</dbReference>
<dbReference type="PANTHER" id="PTHR15272:SF0">
    <property type="entry name" value="CHROMATIN ASSEMBLY FACTOR 1 SUBUNIT A"/>
    <property type="match status" value="1"/>
</dbReference>
<dbReference type="Pfam" id="PF11600">
    <property type="entry name" value="CAF1A_acidic"/>
    <property type="match status" value="1"/>
</dbReference>
<evidence type="ECO:0000256" key="1">
    <source>
        <dbReference type="ARBA" id="ARBA00004123"/>
    </source>
</evidence>